<gene>
    <name evidence="1" type="ORF">QH73_0014580</name>
</gene>
<evidence type="ECO:0000313" key="2">
    <source>
        <dbReference type="Proteomes" id="UP000031532"/>
    </source>
</evidence>
<reference evidence="1 2" key="1">
    <citation type="journal article" date="2015" name="Genome Announc.">
        <title>Draft Genome Sequence of the Terrestrial Cyanobacterium Scytonema millei VB511283, Isolated from Eastern India.</title>
        <authorList>
            <person name="Sen D."/>
            <person name="Chandrababunaidu M.M."/>
            <person name="Singh D."/>
            <person name="Sanghi N."/>
            <person name="Ghorai A."/>
            <person name="Mishra G.P."/>
            <person name="Madduluri M."/>
            <person name="Adhikary S.P."/>
            <person name="Tripathy S."/>
        </authorList>
    </citation>
    <scope>NUCLEOTIDE SEQUENCE [LARGE SCALE GENOMIC DNA]</scope>
    <source>
        <strain evidence="1 2">VB511283</strain>
    </source>
</reference>
<dbReference type="InterPro" id="IPR008775">
    <property type="entry name" value="Phytyl_CoA_dOase-like"/>
</dbReference>
<evidence type="ECO:0000313" key="1">
    <source>
        <dbReference type="EMBL" id="NHC35864.1"/>
    </source>
</evidence>
<dbReference type="OrthoDB" id="324927at2"/>
<organism evidence="1 2">
    <name type="scientific">Scytonema millei VB511283</name>
    <dbReference type="NCBI Taxonomy" id="1245923"/>
    <lineage>
        <taxon>Bacteria</taxon>
        <taxon>Bacillati</taxon>
        <taxon>Cyanobacteriota</taxon>
        <taxon>Cyanophyceae</taxon>
        <taxon>Nostocales</taxon>
        <taxon>Scytonemataceae</taxon>
        <taxon>Scytonema</taxon>
    </lineage>
</organism>
<proteinExistence type="predicted"/>
<dbReference type="SUPFAM" id="SSF51197">
    <property type="entry name" value="Clavaminate synthase-like"/>
    <property type="match status" value="1"/>
</dbReference>
<evidence type="ECO:0008006" key="3">
    <source>
        <dbReference type="Google" id="ProtNLM"/>
    </source>
</evidence>
<sequence>MISLINSQKLWLKLQRRFLQYFAISLKQPQWLLMFAFSRIQIIRFLVLHLTKKPIKMNFLKENSVFTDLDSDRVVKALKSDGLHLGITIPPHLLKEILDFARTATYYGNGDLQFPFSLANRRVQELKSGKNFRIGYNFKPASQCMAIRKLAEDRKLWEIAAKYFGSQPMLACTQLWWTFVNDAPAEGRAQGFYQFHYDLEDYACVKFMFYLTDVDSLGGPHVCVKGSHRNKKLSHQLSLLREREDSEIKEYYGDKNIATICDRAGVGFAEDPSCFHKGILPQRSDRLILEFKFTLNNYGIIL</sequence>
<accession>A0A9X5I5M6</accession>
<comment type="caution">
    <text evidence="1">The sequence shown here is derived from an EMBL/GenBank/DDBJ whole genome shotgun (WGS) entry which is preliminary data.</text>
</comment>
<dbReference type="AlphaFoldDB" id="A0A9X5I5M6"/>
<name>A0A9X5I5M6_9CYAN</name>
<keyword evidence="2" id="KW-1185">Reference proteome</keyword>
<protein>
    <recommendedName>
        <fullName evidence="3">Phytanoyl-CoA dioxygenase</fullName>
    </recommendedName>
</protein>
<dbReference type="Gene3D" id="2.60.120.620">
    <property type="entry name" value="q2cbj1_9rhob like domain"/>
    <property type="match status" value="1"/>
</dbReference>
<dbReference type="EMBL" id="JTJC03000003">
    <property type="protein sequence ID" value="NHC35864.1"/>
    <property type="molecule type" value="Genomic_DNA"/>
</dbReference>
<dbReference type="RefSeq" id="WP_039713219.1">
    <property type="nucleotide sequence ID" value="NZ_JTJC03000003.1"/>
</dbReference>
<dbReference type="Proteomes" id="UP000031532">
    <property type="component" value="Unassembled WGS sequence"/>
</dbReference>
<dbReference type="GO" id="GO:0016706">
    <property type="term" value="F:2-oxoglutarate-dependent dioxygenase activity"/>
    <property type="evidence" value="ECO:0007669"/>
    <property type="project" value="UniProtKB-ARBA"/>
</dbReference>
<dbReference type="Pfam" id="PF05721">
    <property type="entry name" value="PhyH"/>
    <property type="match status" value="1"/>
</dbReference>